<evidence type="ECO:0000256" key="4">
    <source>
        <dbReference type="ARBA" id="ARBA00022519"/>
    </source>
</evidence>
<dbReference type="PANTHER" id="PTHR32196:SF21">
    <property type="entry name" value="ABC TRANSPORTER PERMEASE PROTEIN YPHD-RELATED"/>
    <property type="match status" value="1"/>
</dbReference>
<keyword evidence="3" id="KW-1003">Cell membrane</keyword>
<evidence type="ECO:0000256" key="8">
    <source>
        <dbReference type="SAM" id="MobiDB-lite"/>
    </source>
</evidence>
<feature type="transmembrane region" description="Helical" evidence="9">
    <location>
        <begin position="244"/>
        <end position="267"/>
    </location>
</feature>
<evidence type="ECO:0000256" key="7">
    <source>
        <dbReference type="ARBA" id="ARBA00023136"/>
    </source>
</evidence>
<feature type="transmembrane region" description="Helical" evidence="9">
    <location>
        <begin position="152"/>
        <end position="171"/>
    </location>
</feature>
<comment type="caution">
    <text evidence="10">The sequence shown here is derived from an EMBL/GenBank/DDBJ whole genome shotgun (WGS) entry which is preliminary data.</text>
</comment>
<feature type="transmembrane region" description="Helical" evidence="9">
    <location>
        <begin position="38"/>
        <end position="60"/>
    </location>
</feature>
<evidence type="ECO:0000313" key="10">
    <source>
        <dbReference type="EMBL" id="MDT9591666.1"/>
    </source>
</evidence>
<evidence type="ECO:0000256" key="6">
    <source>
        <dbReference type="ARBA" id="ARBA00022989"/>
    </source>
</evidence>
<feature type="transmembrane region" description="Helical" evidence="9">
    <location>
        <begin position="273"/>
        <end position="291"/>
    </location>
</feature>
<sequence length="354" mass="36234">MSDLQTGPPPATAPPSTPSGTTTEPAPAEPARPWTRHLAFSNIGAVYVLIALVALFAIWVPQTFLTSATLYQVFNSTAVTALAALSVIIPLSARVFDLSIAGTITLTGVVATQLIVKHELGVPAAVAVAVLTGLMIGVLNAIIVVVLKIDSFIATMASGALLAAFTTMVTGDLDVTGVVLSQGFNEIGQTMVGGFTLPVVYVVVVTAVLWFLMQHTAFGRRMYATGFNREAARLAGVPTERLRFASLVISGGLAGLAGIVLAATLAAGSVTAGTPYLLGAFAAAFLGATQLQHGRFNAVGTIIAVLLLGTGVVGLGLAQAPTWSQDLFTGLVLIVALIATRYQRAGAANATVGH</sequence>
<feature type="transmembrane region" description="Helical" evidence="9">
    <location>
        <begin position="122"/>
        <end position="145"/>
    </location>
</feature>
<feature type="transmembrane region" description="Helical" evidence="9">
    <location>
        <begin position="72"/>
        <end position="91"/>
    </location>
</feature>
<feature type="transmembrane region" description="Helical" evidence="9">
    <location>
        <begin position="298"/>
        <end position="317"/>
    </location>
</feature>
<feature type="transmembrane region" description="Helical" evidence="9">
    <location>
        <begin position="191"/>
        <end position="212"/>
    </location>
</feature>
<evidence type="ECO:0000256" key="3">
    <source>
        <dbReference type="ARBA" id="ARBA00022475"/>
    </source>
</evidence>
<feature type="compositionally biased region" description="Pro residues" evidence="8">
    <location>
        <begin position="7"/>
        <end position="17"/>
    </location>
</feature>
<evidence type="ECO:0000256" key="1">
    <source>
        <dbReference type="ARBA" id="ARBA00004651"/>
    </source>
</evidence>
<dbReference type="Pfam" id="PF02653">
    <property type="entry name" value="BPD_transp_2"/>
    <property type="match status" value="1"/>
</dbReference>
<protein>
    <submittedName>
        <fullName evidence="10">ABC transporter permease</fullName>
    </submittedName>
</protein>
<dbReference type="PANTHER" id="PTHR32196">
    <property type="entry name" value="ABC TRANSPORTER PERMEASE PROTEIN YPHD-RELATED-RELATED"/>
    <property type="match status" value="1"/>
</dbReference>
<evidence type="ECO:0000256" key="2">
    <source>
        <dbReference type="ARBA" id="ARBA00022448"/>
    </source>
</evidence>
<dbReference type="CDD" id="cd06579">
    <property type="entry name" value="TM_PBP1_transp_AraH_like"/>
    <property type="match status" value="1"/>
</dbReference>
<feature type="region of interest" description="Disordered" evidence="8">
    <location>
        <begin position="1"/>
        <end position="30"/>
    </location>
</feature>
<keyword evidence="11" id="KW-1185">Reference proteome</keyword>
<dbReference type="EMBL" id="JAVYII010000001">
    <property type="protein sequence ID" value="MDT9591666.1"/>
    <property type="molecule type" value="Genomic_DNA"/>
</dbReference>
<evidence type="ECO:0000313" key="11">
    <source>
        <dbReference type="Proteomes" id="UP001268542"/>
    </source>
</evidence>
<feature type="transmembrane region" description="Helical" evidence="9">
    <location>
        <begin position="98"/>
        <end position="116"/>
    </location>
</feature>
<keyword evidence="7 9" id="KW-0472">Membrane</keyword>
<keyword evidence="6 9" id="KW-1133">Transmembrane helix</keyword>
<keyword evidence="5 9" id="KW-0812">Transmembrane</keyword>
<dbReference type="RefSeq" id="WP_315730633.1">
    <property type="nucleotide sequence ID" value="NZ_JAVYII010000001.1"/>
</dbReference>
<evidence type="ECO:0000256" key="9">
    <source>
        <dbReference type="SAM" id="Phobius"/>
    </source>
</evidence>
<accession>A0ABU3PRZ7</accession>
<keyword evidence="4" id="KW-0997">Cell inner membrane</keyword>
<keyword evidence="2" id="KW-0813">Transport</keyword>
<dbReference type="Proteomes" id="UP001268542">
    <property type="component" value="Unassembled WGS sequence"/>
</dbReference>
<feature type="transmembrane region" description="Helical" evidence="9">
    <location>
        <begin position="323"/>
        <end position="340"/>
    </location>
</feature>
<proteinExistence type="predicted"/>
<organism evidence="10 11">
    <name type="scientific">Nocardioides imazamoxiresistens</name>
    <dbReference type="NCBI Taxonomy" id="3231893"/>
    <lineage>
        <taxon>Bacteria</taxon>
        <taxon>Bacillati</taxon>
        <taxon>Actinomycetota</taxon>
        <taxon>Actinomycetes</taxon>
        <taxon>Propionibacteriales</taxon>
        <taxon>Nocardioidaceae</taxon>
        <taxon>Nocardioides</taxon>
    </lineage>
</organism>
<dbReference type="InterPro" id="IPR001851">
    <property type="entry name" value="ABC_transp_permease"/>
</dbReference>
<comment type="subcellular location">
    <subcellularLocation>
        <location evidence="1">Cell membrane</location>
        <topology evidence="1">Multi-pass membrane protein</topology>
    </subcellularLocation>
</comment>
<reference evidence="10 11" key="1">
    <citation type="submission" date="2023-08" db="EMBL/GenBank/DDBJ databases">
        <title>Nocardioides seae sp. nov., a bacterium isolated from a soil.</title>
        <authorList>
            <person name="Wang X."/>
        </authorList>
    </citation>
    <scope>NUCLEOTIDE SEQUENCE [LARGE SCALE GENOMIC DNA]</scope>
    <source>
        <strain evidence="10 11">YZH12</strain>
    </source>
</reference>
<feature type="compositionally biased region" description="Low complexity" evidence="8">
    <location>
        <begin position="18"/>
        <end position="30"/>
    </location>
</feature>
<gene>
    <name evidence="10" type="ORF">RDV89_01210</name>
</gene>
<evidence type="ECO:0000256" key="5">
    <source>
        <dbReference type="ARBA" id="ARBA00022692"/>
    </source>
</evidence>
<name>A0ABU3PRZ7_9ACTN</name>